<dbReference type="PRINTS" id="PR00160">
    <property type="entry name" value="GLUTAREDOXIN"/>
</dbReference>
<keyword evidence="1" id="KW-0812">Transmembrane</keyword>
<dbReference type="STRING" id="436907.A7TI75"/>
<keyword evidence="4" id="KW-1185">Reference proteome</keyword>
<dbReference type="KEGG" id="vpo:Kpol_1045p69"/>
<dbReference type="GO" id="GO:0034599">
    <property type="term" value="P:cellular response to oxidative stress"/>
    <property type="evidence" value="ECO:0007669"/>
    <property type="project" value="TreeGrafter"/>
</dbReference>
<evidence type="ECO:0000256" key="1">
    <source>
        <dbReference type="SAM" id="Phobius"/>
    </source>
</evidence>
<dbReference type="CDD" id="cd03419">
    <property type="entry name" value="GRX_GRXh_1_2_like"/>
    <property type="match status" value="1"/>
</dbReference>
<organism evidence="4">
    <name type="scientific">Vanderwaltozyma polyspora (strain ATCC 22028 / DSM 70294 / BCRC 21397 / CBS 2163 / NBRC 10782 / NRRL Y-8283 / UCD 57-17)</name>
    <name type="common">Kluyveromyces polysporus</name>
    <dbReference type="NCBI Taxonomy" id="436907"/>
    <lineage>
        <taxon>Eukaryota</taxon>
        <taxon>Fungi</taxon>
        <taxon>Dikarya</taxon>
        <taxon>Ascomycota</taxon>
        <taxon>Saccharomycotina</taxon>
        <taxon>Saccharomycetes</taxon>
        <taxon>Saccharomycetales</taxon>
        <taxon>Saccharomycetaceae</taxon>
        <taxon>Vanderwaltozyma</taxon>
    </lineage>
</organism>
<dbReference type="GO" id="GO:0000324">
    <property type="term" value="C:fungal-type vacuole"/>
    <property type="evidence" value="ECO:0007669"/>
    <property type="project" value="TreeGrafter"/>
</dbReference>
<dbReference type="InterPro" id="IPR017937">
    <property type="entry name" value="Thioredoxin_CS"/>
</dbReference>
<dbReference type="SUPFAM" id="SSF52833">
    <property type="entry name" value="Thioredoxin-like"/>
    <property type="match status" value="1"/>
</dbReference>
<sequence>MALGWNKRNIRILSITGVLLFVIFLISQNNNGMLTDPSGLISDAFESTSVKGMIDSDNVRVGGKVRYSSDDLVKGTAKDDKVNAEIDKIKEEVGLPFNDNNNNNIANKKLTTDNNKNNVVNEKSTVQNNAAQRAVQGGSEPVKFDPAQEYAIISELSPIILYTKTFCPYCKRLAKLLEESYSFQPEFHAVKLDKHTHGDELQQFVNKQTGHNTVPNFVINGKSLGGYDDILKLHEAGKLIETIQEMSDYSVVVKAIEKPSNS</sequence>
<dbReference type="InterPro" id="IPR014025">
    <property type="entry name" value="Glutaredoxin_subgr"/>
</dbReference>
<dbReference type="GO" id="GO:0005801">
    <property type="term" value="C:cis-Golgi network"/>
    <property type="evidence" value="ECO:0007669"/>
    <property type="project" value="TreeGrafter"/>
</dbReference>
<evidence type="ECO:0000313" key="3">
    <source>
        <dbReference type="EMBL" id="EDO18082.1"/>
    </source>
</evidence>
<dbReference type="Gene3D" id="3.40.30.10">
    <property type="entry name" value="Glutaredoxin"/>
    <property type="match status" value="1"/>
</dbReference>
<dbReference type="eggNOG" id="KOG1752">
    <property type="taxonomic scope" value="Eukaryota"/>
</dbReference>
<gene>
    <name evidence="3" type="ORF">Kpol_1045p69</name>
</gene>
<dbReference type="InParanoid" id="A7TI75"/>
<dbReference type="Proteomes" id="UP000000267">
    <property type="component" value="Unassembled WGS sequence"/>
</dbReference>
<reference evidence="3 4" key="1">
    <citation type="journal article" date="2007" name="Proc. Natl. Acad. Sci. U.S.A.">
        <title>Independent sorting-out of thousands of duplicated gene pairs in two yeast species descended from a whole-genome duplication.</title>
        <authorList>
            <person name="Scannell D.R."/>
            <person name="Frank A.C."/>
            <person name="Conant G.C."/>
            <person name="Byrne K.P."/>
            <person name="Woolfit M."/>
            <person name="Wolfe K.H."/>
        </authorList>
    </citation>
    <scope>NUCLEOTIDE SEQUENCE [LARGE SCALE GENOMIC DNA]</scope>
    <source>
        <strain evidence="4">ATCC 22028 / DSM 70294 / BCRC 21397 / CBS 2163 / NBRC 10782 / NRRL Y-8283 / UCD 57-17</strain>
    </source>
</reference>
<feature type="domain" description="Glutaredoxin" evidence="2">
    <location>
        <begin position="159"/>
        <end position="222"/>
    </location>
</feature>
<dbReference type="InterPro" id="IPR002109">
    <property type="entry name" value="Glutaredoxin"/>
</dbReference>
<dbReference type="GO" id="GO:0015038">
    <property type="term" value="F:glutathione disulfide oxidoreductase activity"/>
    <property type="evidence" value="ECO:0007669"/>
    <property type="project" value="TreeGrafter"/>
</dbReference>
<dbReference type="PANTHER" id="PTHR45694:SF5">
    <property type="entry name" value="GLUTAREDOXIN 2"/>
    <property type="match status" value="1"/>
</dbReference>
<dbReference type="GeneID" id="5546351"/>
<dbReference type="AlphaFoldDB" id="A7TI75"/>
<dbReference type="Pfam" id="PF00462">
    <property type="entry name" value="Glutaredoxin"/>
    <property type="match status" value="1"/>
</dbReference>
<dbReference type="PANTHER" id="PTHR45694">
    <property type="entry name" value="GLUTAREDOXIN 2"/>
    <property type="match status" value="1"/>
</dbReference>
<accession>A7TI75</accession>
<feature type="transmembrane region" description="Helical" evidence="1">
    <location>
        <begin position="12"/>
        <end position="28"/>
    </location>
</feature>
<protein>
    <recommendedName>
        <fullName evidence="2">Glutaredoxin domain-containing protein</fullName>
    </recommendedName>
</protein>
<dbReference type="HOGENOM" id="CLU_026126_0_1_1"/>
<proteinExistence type="predicted"/>
<dbReference type="PROSITE" id="PS00194">
    <property type="entry name" value="THIOREDOXIN_1"/>
    <property type="match status" value="1"/>
</dbReference>
<dbReference type="InterPro" id="IPR036249">
    <property type="entry name" value="Thioredoxin-like_sf"/>
</dbReference>
<dbReference type="GO" id="GO:0005796">
    <property type="term" value="C:Golgi lumen"/>
    <property type="evidence" value="ECO:0007669"/>
    <property type="project" value="TreeGrafter"/>
</dbReference>
<dbReference type="EMBL" id="DS480394">
    <property type="protein sequence ID" value="EDO18082.1"/>
    <property type="molecule type" value="Genomic_DNA"/>
</dbReference>
<dbReference type="OrthoDB" id="423313at2759"/>
<evidence type="ECO:0000313" key="4">
    <source>
        <dbReference type="Proteomes" id="UP000000267"/>
    </source>
</evidence>
<evidence type="ECO:0000259" key="2">
    <source>
        <dbReference type="Pfam" id="PF00462"/>
    </source>
</evidence>
<dbReference type="RefSeq" id="XP_001645940.1">
    <property type="nucleotide sequence ID" value="XM_001645890.1"/>
</dbReference>
<dbReference type="FunCoup" id="A7TI75">
    <property type="interactions" value="25"/>
</dbReference>
<dbReference type="PhylomeDB" id="A7TI75"/>
<keyword evidence="1" id="KW-0472">Membrane</keyword>
<dbReference type="PROSITE" id="PS51354">
    <property type="entry name" value="GLUTAREDOXIN_2"/>
    <property type="match status" value="1"/>
</dbReference>
<dbReference type="OMA" id="VAQNANF"/>
<keyword evidence="1" id="KW-1133">Transmembrane helix</keyword>
<name>A7TI75_VANPO</name>